<keyword evidence="2" id="KW-1185">Reference proteome</keyword>
<evidence type="ECO:0008006" key="3">
    <source>
        <dbReference type="Google" id="ProtNLM"/>
    </source>
</evidence>
<gene>
    <name evidence="1" type="ORF">DdX_16170</name>
</gene>
<name>A0AAD4QWZ5_9BILA</name>
<organism evidence="1 2">
    <name type="scientific">Ditylenchus destructor</name>
    <dbReference type="NCBI Taxonomy" id="166010"/>
    <lineage>
        <taxon>Eukaryota</taxon>
        <taxon>Metazoa</taxon>
        <taxon>Ecdysozoa</taxon>
        <taxon>Nematoda</taxon>
        <taxon>Chromadorea</taxon>
        <taxon>Rhabditida</taxon>
        <taxon>Tylenchina</taxon>
        <taxon>Tylenchomorpha</taxon>
        <taxon>Sphaerularioidea</taxon>
        <taxon>Anguinidae</taxon>
        <taxon>Anguininae</taxon>
        <taxon>Ditylenchus</taxon>
    </lineage>
</organism>
<accession>A0AAD4QWZ5</accession>
<evidence type="ECO:0000313" key="2">
    <source>
        <dbReference type="Proteomes" id="UP001201812"/>
    </source>
</evidence>
<comment type="caution">
    <text evidence="1">The sequence shown here is derived from an EMBL/GenBank/DDBJ whole genome shotgun (WGS) entry which is preliminary data.</text>
</comment>
<protein>
    <recommendedName>
        <fullName evidence="3">F-box domain-containing protein</fullName>
    </recommendedName>
</protein>
<evidence type="ECO:0000313" key="1">
    <source>
        <dbReference type="EMBL" id="KAI1701338.1"/>
    </source>
</evidence>
<dbReference type="Proteomes" id="UP001201812">
    <property type="component" value="Unassembled WGS sequence"/>
</dbReference>
<proteinExistence type="predicted"/>
<sequence length="302" mass="35136">MNALCQQLRGSFLTETLVDVFRFLSRKELCKLIYLVNCQFYRLANLYVPNPQLIPKFILPRDEDWERELALRTWTPTGLADSILDFLISKIAVSYPELELNVAIRASAYSTKSWYTYFIKEHPAPSKFVRFEEVHIHVDVGDERILQFLADAKDSFIGCKLYMKIRRLYTQMSGRYSITGGEKQTCDLLKNVFREPLLVSIDNNTLGDPTPILSTEGIQSCNMLKLHFDNYTIIPQNINNILLNWLKNGPKRKNGFHHTTMKQITLQRCPSYLIVDMIGQIKDVFFVSNFVVKRRLSFSRMT</sequence>
<reference evidence="1" key="1">
    <citation type="submission" date="2022-01" db="EMBL/GenBank/DDBJ databases">
        <title>Genome Sequence Resource for Two Populations of Ditylenchus destructor, the Migratory Endoparasitic Phytonematode.</title>
        <authorList>
            <person name="Zhang H."/>
            <person name="Lin R."/>
            <person name="Xie B."/>
        </authorList>
    </citation>
    <scope>NUCLEOTIDE SEQUENCE</scope>
    <source>
        <strain evidence="1">BazhouSP</strain>
    </source>
</reference>
<dbReference type="EMBL" id="JAKKPZ010000121">
    <property type="protein sequence ID" value="KAI1701338.1"/>
    <property type="molecule type" value="Genomic_DNA"/>
</dbReference>
<dbReference type="AlphaFoldDB" id="A0AAD4QWZ5"/>